<evidence type="ECO:0000313" key="5">
    <source>
        <dbReference type="Proteomes" id="UP001249851"/>
    </source>
</evidence>
<keyword evidence="1" id="KW-0175">Coiled coil</keyword>
<dbReference type="EMBL" id="JARQWQ010000171">
    <property type="protein sequence ID" value="KAK2547707.1"/>
    <property type="molecule type" value="Genomic_DNA"/>
</dbReference>
<feature type="compositionally biased region" description="Basic residues" evidence="2">
    <location>
        <begin position="35"/>
        <end position="45"/>
    </location>
</feature>
<feature type="coiled-coil region" evidence="1">
    <location>
        <begin position="60"/>
        <end position="87"/>
    </location>
</feature>
<organism evidence="4 5">
    <name type="scientific">Acropora cervicornis</name>
    <name type="common">Staghorn coral</name>
    <dbReference type="NCBI Taxonomy" id="6130"/>
    <lineage>
        <taxon>Eukaryota</taxon>
        <taxon>Metazoa</taxon>
        <taxon>Cnidaria</taxon>
        <taxon>Anthozoa</taxon>
        <taxon>Hexacorallia</taxon>
        <taxon>Scleractinia</taxon>
        <taxon>Astrocoeniina</taxon>
        <taxon>Acroporidae</taxon>
        <taxon>Acropora</taxon>
    </lineage>
</organism>
<protein>
    <submittedName>
        <fullName evidence="4">Uncharacterized protein</fullName>
    </submittedName>
</protein>
<keyword evidence="3" id="KW-0472">Membrane</keyword>
<evidence type="ECO:0000256" key="3">
    <source>
        <dbReference type="SAM" id="Phobius"/>
    </source>
</evidence>
<reference evidence="4" key="2">
    <citation type="journal article" date="2023" name="Science">
        <title>Genomic signatures of disease resistance in endangered staghorn corals.</title>
        <authorList>
            <person name="Vollmer S.V."/>
            <person name="Selwyn J.D."/>
            <person name="Despard B.A."/>
            <person name="Roesel C.L."/>
        </authorList>
    </citation>
    <scope>NUCLEOTIDE SEQUENCE</scope>
    <source>
        <strain evidence="4">K2</strain>
    </source>
</reference>
<reference evidence="4" key="1">
    <citation type="journal article" date="2023" name="G3 (Bethesda)">
        <title>Whole genome assembly and annotation of the endangered Caribbean coral Acropora cervicornis.</title>
        <authorList>
            <person name="Selwyn J.D."/>
            <person name="Vollmer S.V."/>
        </authorList>
    </citation>
    <scope>NUCLEOTIDE SEQUENCE</scope>
    <source>
        <strain evidence="4">K2</strain>
    </source>
</reference>
<accession>A0AAD9PRK0</accession>
<keyword evidence="3" id="KW-1133">Transmembrane helix</keyword>
<sequence length="94" mass="10907">MKQASPGENPFSYLWIANCVLYSVVVAFLLNKGWKKQRSGWKKQRSGTPAGGASKQQEWKRVYEKRVVEVRKKISIAQAELERIKDSLIRRIEK</sequence>
<feature type="region of interest" description="Disordered" evidence="2">
    <location>
        <begin position="35"/>
        <end position="57"/>
    </location>
</feature>
<comment type="caution">
    <text evidence="4">The sequence shown here is derived from an EMBL/GenBank/DDBJ whole genome shotgun (WGS) entry which is preliminary data.</text>
</comment>
<dbReference type="Proteomes" id="UP001249851">
    <property type="component" value="Unassembled WGS sequence"/>
</dbReference>
<evidence type="ECO:0000256" key="2">
    <source>
        <dbReference type="SAM" id="MobiDB-lite"/>
    </source>
</evidence>
<dbReference type="AlphaFoldDB" id="A0AAD9PRK0"/>
<keyword evidence="5" id="KW-1185">Reference proteome</keyword>
<feature type="transmembrane region" description="Helical" evidence="3">
    <location>
        <begin position="12"/>
        <end position="30"/>
    </location>
</feature>
<evidence type="ECO:0000313" key="4">
    <source>
        <dbReference type="EMBL" id="KAK2547707.1"/>
    </source>
</evidence>
<keyword evidence="3" id="KW-0812">Transmembrane</keyword>
<evidence type="ECO:0000256" key="1">
    <source>
        <dbReference type="SAM" id="Coils"/>
    </source>
</evidence>
<name>A0AAD9PRK0_ACRCE</name>
<gene>
    <name evidence="4" type="ORF">P5673_032271</name>
</gene>
<proteinExistence type="predicted"/>